<accession>A0A845SJM4</accession>
<evidence type="ECO:0000313" key="2">
    <source>
        <dbReference type="Proteomes" id="UP000461443"/>
    </source>
</evidence>
<gene>
    <name evidence="1" type="ORF">GRH90_22065</name>
</gene>
<evidence type="ECO:0000313" key="1">
    <source>
        <dbReference type="EMBL" id="NDL65423.1"/>
    </source>
</evidence>
<proteinExistence type="predicted"/>
<dbReference type="RefSeq" id="WP_218586275.1">
    <property type="nucleotide sequence ID" value="NZ_WUBS01000018.1"/>
</dbReference>
<dbReference type="AlphaFoldDB" id="A0A845SJM4"/>
<reference evidence="1 2" key="1">
    <citation type="submission" date="2019-12" db="EMBL/GenBank/DDBJ databases">
        <authorList>
            <person name="Lee S.D."/>
        </authorList>
    </citation>
    <scope>NUCLEOTIDE SEQUENCE [LARGE SCALE GENOMIC DNA]</scope>
    <source>
        <strain evidence="1 2">SAP-6</strain>
    </source>
</reference>
<reference evidence="1 2" key="2">
    <citation type="submission" date="2020-02" db="EMBL/GenBank/DDBJ databases">
        <title>The new genus of Enterobacteriales.</title>
        <authorList>
            <person name="Kim I.S."/>
        </authorList>
    </citation>
    <scope>NUCLEOTIDE SEQUENCE [LARGE SCALE GENOMIC DNA]</scope>
    <source>
        <strain evidence="1 2">SAP-6</strain>
    </source>
</reference>
<keyword evidence="2" id="KW-1185">Reference proteome</keyword>
<name>A0A845SJM4_9GAMM</name>
<dbReference type="Proteomes" id="UP000461443">
    <property type="component" value="Unassembled WGS sequence"/>
</dbReference>
<comment type="caution">
    <text evidence="1">The sequence shown here is derived from an EMBL/GenBank/DDBJ whole genome shotgun (WGS) entry which is preliminary data.</text>
</comment>
<protein>
    <submittedName>
        <fullName evidence="1">Uncharacterized protein</fullName>
    </submittedName>
</protein>
<dbReference type="EMBL" id="WUBS01000018">
    <property type="protein sequence ID" value="NDL65423.1"/>
    <property type="molecule type" value="Genomic_DNA"/>
</dbReference>
<sequence length="327" mass="35072">MPQLYFNVITLDSINRVGGVQIQIRNYYPAAAGDHIWVYWNGEVVYEDFLNDPFTDLPLNFLLPAERVSLGAFSVYYVLRTLTGNQNSSEVLFGTISVEAPPPGVSLNMILTTGAAYTDFSQLQVNPLNRGVIYGPPNRVLSVNVQYPGVIVESGAQNASLTLNQNGEGNFGLYSLEPGPVSVLALTTSVPSYNVGGTTLFESYRPGNGAFSLINATTGAPANGRTVNSIYLQTARLSPITGNPITYVQIWSPSNTVRRPGVPGGTSNATLNSDNSVTIDLFNSVAESADIYLSLPEDGGAQERVILDFVPNPSANFFSGGYLPWLG</sequence>
<organism evidence="1 2">
    <name type="scientific">Acerihabitans arboris</name>
    <dbReference type="NCBI Taxonomy" id="2691583"/>
    <lineage>
        <taxon>Bacteria</taxon>
        <taxon>Pseudomonadati</taxon>
        <taxon>Pseudomonadota</taxon>
        <taxon>Gammaproteobacteria</taxon>
        <taxon>Enterobacterales</taxon>
        <taxon>Pectobacteriaceae</taxon>
        <taxon>Acerihabitans</taxon>
    </lineage>
</organism>